<dbReference type="GO" id="GO:0003676">
    <property type="term" value="F:nucleic acid binding"/>
    <property type="evidence" value="ECO:0007669"/>
    <property type="project" value="InterPro"/>
</dbReference>
<evidence type="ECO:0000313" key="2">
    <source>
        <dbReference type="EMBL" id="RDY13294.1"/>
    </source>
</evidence>
<dbReference type="OrthoDB" id="1750639at2759"/>
<organism evidence="2 3">
    <name type="scientific">Mucuna pruriens</name>
    <name type="common">Velvet bean</name>
    <name type="synonym">Dolichos pruriens</name>
    <dbReference type="NCBI Taxonomy" id="157652"/>
    <lineage>
        <taxon>Eukaryota</taxon>
        <taxon>Viridiplantae</taxon>
        <taxon>Streptophyta</taxon>
        <taxon>Embryophyta</taxon>
        <taxon>Tracheophyta</taxon>
        <taxon>Spermatophyta</taxon>
        <taxon>Magnoliopsida</taxon>
        <taxon>eudicotyledons</taxon>
        <taxon>Gunneridae</taxon>
        <taxon>Pentapetalae</taxon>
        <taxon>rosids</taxon>
        <taxon>fabids</taxon>
        <taxon>Fabales</taxon>
        <taxon>Fabaceae</taxon>
        <taxon>Papilionoideae</taxon>
        <taxon>50 kb inversion clade</taxon>
        <taxon>NPAAA clade</taxon>
        <taxon>indigoferoid/millettioid clade</taxon>
        <taxon>Phaseoleae</taxon>
        <taxon>Mucuna</taxon>
    </lineage>
</organism>
<accession>A0A371IE69</accession>
<dbReference type="AlphaFoldDB" id="A0A371IE69"/>
<proteinExistence type="predicted"/>
<dbReference type="InterPro" id="IPR012337">
    <property type="entry name" value="RNaseH-like_sf"/>
</dbReference>
<dbReference type="PANTHER" id="PTHR42648:SF31">
    <property type="entry name" value="RNA-DIRECTED DNA POLYMERASE"/>
    <property type="match status" value="1"/>
</dbReference>
<evidence type="ECO:0000259" key="1">
    <source>
        <dbReference type="PROSITE" id="PS50994"/>
    </source>
</evidence>
<dbReference type="InterPro" id="IPR001584">
    <property type="entry name" value="Integrase_cat-core"/>
</dbReference>
<comment type="caution">
    <text evidence="2">The sequence shown here is derived from an EMBL/GenBank/DDBJ whole genome shotgun (WGS) entry which is preliminary data.</text>
</comment>
<dbReference type="PANTHER" id="PTHR42648">
    <property type="entry name" value="TRANSPOSASE, PUTATIVE-RELATED"/>
    <property type="match status" value="1"/>
</dbReference>
<evidence type="ECO:0000313" key="3">
    <source>
        <dbReference type="Proteomes" id="UP000257109"/>
    </source>
</evidence>
<dbReference type="Proteomes" id="UP000257109">
    <property type="component" value="Unassembled WGS sequence"/>
</dbReference>
<dbReference type="InterPro" id="IPR036397">
    <property type="entry name" value="RNaseH_sf"/>
</dbReference>
<keyword evidence="3" id="KW-1185">Reference proteome</keyword>
<dbReference type="PROSITE" id="PS50994">
    <property type="entry name" value="INTEGRASE"/>
    <property type="match status" value="1"/>
</dbReference>
<feature type="domain" description="Integrase catalytic" evidence="1">
    <location>
        <begin position="1"/>
        <end position="87"/>
    </location>
</feature>
<dbReference type="GO" id="GO:0015074">
    <property type="term" value="P:DNA integration"/>
    <property type="evidence" value="ECO:0007669"/>
    <property type="project" value="InterPro"/>
</dbReference>
<protein>
    <submittedName>
        <fullName evidence="2">Copia protein</fullName>
    </submittedName>
</protein>
<dbReference type="SUPFAM" id="SSF53098">
    <property type="entry name" value="Ribonuclease H-like"/>
    <property type="match status" value="1"/>
</dbReference>
<sequence length="146" mass="16924">MVENISIFFLKKGIVRQSSYVYTPQQNGLTERKNKHLLEVTLALLFSHQVPTYLWGEVVLIATYLTNRMPNKVLNFDTPFDVLHKCFHTNRLSSSLPLFIFIIIIEHPLSKYVSYENLSPVFHTFTSQLSILEIPNTLQDALRTPE</sequence>
<dbReference type="STRING" id="157652.A0A371IE69"/>
<feature type="non-terminal residue" evidence="2">
    <location>
        <position position="1"/>
    </location>
</feature>
<name>A0A371IE69_MUCPR</name>
<dbReference type="InterPro" id="IPR039537">
    <property type="entry name" value="Retrotran_Ty1/copia-like"/>
</dbReference>
<gene>
    <name evidence="2" type="primary">GIP</name>
    <name evidence="2" type="ORF">CR513_01816</name>
</gene>
<reference evidence="2" key="1">
    <citation type="submission" date="2018-05" db="EMBL/GenBank/DDBJ databases">
        <title>Draft genome of Mucuna pruriens seed.</title>
        <authorList>
            <person name="Nnadi N.E."/>
            <person name="Vos R."/>
            <person name="Hasami M.H."/>
            <person name="Devisetty U.K."/>
            <person name="Aguiy J.C."/>
        </authorList>
    </citation>
    <scope>NUCLEOTIDE SEQUENCE [LARGE SCALE GENOMIC DNA]</scope>
    <source>
        <strain evidence="2">JCA_2017</strain>
    </source>
</reference>
<dbReference type="Gene3D" id="3.30.420.10">
    <property type="entry name" value="Ribonuclease H-like superfamily/Ribonuclease H"/>
    <property type="match status" value="1"/>
</dbReference>
<dbReference type="EMBL" id="QJKJ01000301">
    <property type="protein sequence ID" value="RDY13294.1"/>
    <property type="molecule type" value="Genomic_DNA"/>
</dbReference>